<dbReference type="InterPro" id="IPR029058">
    <property type="entry name" value="AB_hydrolase_fold"/>
</dbReference>
<dbReference type="Pfam" id="PF12697">
    <property type="entry name" value="Abhydrolase_6"/>
    <property type="match status" value="1"/>
</dbReference>
<organism evidence="2 3">
    <name type="scientific">Cladosporium halotolerans</name>
    <dbReference type="NCBI Taxonomy" id="1052096"/>
    <lineage>
        <taxon>Eukaryota</taxon>
        <taxon>Fungi</taxon>
        <taxon>Dikarya</taxon>
        <taxon>Ascomycota</taxon>
        <taxon>Pezizomycotina</taxon>
        <taxon>Dothideomycetes</taxon>
        <taxon>Dothideomycetidae</taxon>
        <taxon>Cladosporiales</taxon>
        <taxon>Cladosporiaceae</taxon>
        <taxon>Cladosporium</taxon>
    </lineage>
</organism>
<name>A0AB34KT73_9PEZI</name>
<dbReference type="Proteomes" id="UP000803884">
    <property type="component" value="Unassembled WGS sequence"/>
</dbReference>
<accession>A0AB34KT73</accession>
<dbReference type="Gene3D" id="3.40.50.1820">
    <property type="entry name" value="alpha/beta hydrolase"/>
    <property type="match status" value="1"/>
</dbReference>
<evidence type="ECO:0000259" key="1">
    <source>
        <dbReference type="Pfam" id="PF12697"/>
    </source>
</evidence>
<dbReference type="SUPFAM" id="SSF53474">
    <property type="entry name" value="alpha/beta-Hydrolases"/>
    <property type="match status" value="1"/>
</dbReference>
<comment type="caution">
    <text evidence="2">The sequence shown here is derived from an EMBL/GenBank/DDBJ whole genome shotgun (WGS) entry which is preliminary data.</text>
</comment>
<dbReference type="PANTHER" id="PTHR37017">
    <property type="entry name" value="AB HYDROLASE-1 DOMAIN-CONTAINING PROTEIN-RELATED"/>
    <property type="match status" value="1"/>
</dbReference>
<dbReference type="PANTHER" id="PTHR37017:SF8">
    <property type="entry name" value="AB HYDROLASE-1 DOMAIN-CONTAINING PROTEIN"/>
    <property type="match status" value="1"/>
</dbReference>
<dbReference type="AlphaFoldDB" id="A0AB34KT73"/>
<dbReference type="RefSeq" id="XP_069231165.1">
    <property type="nucleotide sequence ID" value="XM_069371964.1"/>
</dbReference>
<reference evidence="2 3" key="1">
    <citation type="journal article" date="2020" name="Microbiol. Resour. Announc.">
        <title>Draft Genome Sequence of a Cladosporium Species Isolated from the Mesophotic Ascidian Didemnum maculosum.</title>
        <authorList>
            <person name="Gioti A."/>
            <person name="Siaperas R."/>
            <person name="Nikolaivits E."/>
            <person name="Le Goff G."/>
            <person name="Ouazzani J."/>
            <person name="Kotoulas G."/>
            <person name="Topakas E."/>
        </authorList>
    </citation>
    <scope>NUCLEOTIDE SEQUENCE [LARGE SCALE GENOMIC DNA]</scope>
    <source>
        <strain evidence="2 3">TM138-S3</strain>
    </source>
</reference>
<protein>
    <recommendedName>
        <fullName evidence="1">AB hydrolase-1 domain-containing protein</fullName>
    </recommendedName>
</protein>
<dbReference type="InterPro" id="IPR052897">
    <property type="entry name" value="Sec-Metab_Biosynth_Hydrolase"/>
</dbReference>
<keyword evidence="3" id="KW-1185">Reference proteome</keyword>
<gene>
    <name evidence="2" type="ORF">WHR41_03358</name>
</gene>
<evidence type="ECO:0000313" key="2">
    <source>
        <dbReference type="EMBL" id="KAL1588060.1"/>
    </source>
</evidence>
<dbReference type="InterPro" id="IPR000073">
    <property type="entry name" value="AB_hydrolase_1"/>
</dbReference>
<feature type="domain" description="AB hydrolase-1" evidence="1">
    <location>
        <begin position="6"/>
        <end position="244"/>
    </location>
</feature>
<sequence length="257" mass="27357">MTKPTILLIPGACTEATCFDRLRPLLHDAGYETVAVSHPSANPTDPFAHTAETMALNVEQNYVQPLLDAGKDILVYAYSSGGSQTGTNGPSWTKLAREARGLKGGVIGIVYMSCAPVPAGTTQLNFLGGALPPFVKTDTPSPGLFVFDPVIPHLFNDAPPSEQAALARTALPHATGILTTPVLPPLWAERALDGRRVWLKAMLDATFPPELAGLFIEGSRVEWEVVEREVGHCGFVAHADVVAEVVLGAAERWETGP</sequence>
<evidence type="ECO:0000313" key="3">
    <source>
        <dbReference type="Proteomes" id="UP000803884"/>
    </source>
</evidence>
<dbReference type="GeneID" id="96004802"/>
<dbReference type="EMBL" id="JAAQHG020000008">
    <property type="protein sequence ID" value="KAL1588060.1"/>
    <property type="molecule type" value="Genomic_DNA"/>
</dbReference>
<proteinExistence type="predicted"/>